<dbReference type="GO" id="GO:0000070">
    <property type="term" value="P:mitotic sister chromatid segregation"/>
    <property type="evidence" value="ECO:0007669"/>
    <property type="project" value="InterPro"/>
</dbReference>
<dbReference type="GO" id="GO:0000444">
    <property type="term" value="C:MIS12/MIND type complex"/>
    <property type="evidence" value="ECO:0007669"/>
    <property type="project" value="TreeGrafter"/>
</dbReference>
<dbReference type="Ensembl" id="ENSVKKT00000000015.1">
    <property type="protein sequence ID" value="ENSVKKP00000000015.1"/>
    <property type="gene ID" value="ENSVKKG00000000010.1"/>
</dbReference>
<dbReference type="AlphaFoldDB" id="A0A8D2IVF8"/>
<evidence type="ECO:0000313" key="2">
    <source>
        <dbReference type="Proteomes" id="UP000694545"/>
    </source>
</evidence>
<protein>
    <submittedName>
        <fullName evidence="1">NSL1 component of MIS12 kinetochore complex</fullName>
    </submittedName>
</protein>
<dbReference type="PANTHER" id="PTHR31749:SF3">
    <property type="entry name" value="KINETOCHORE-ASSOCIATED PROTEIN NSL1 HOMOLOG"/>
    <property type="match status" value="1"/>
</dbReference>
<dbReference type="PANTHER" id="PTHR31749">
    <property type="entry name" value="KINETOCHORE-ASSOCIATED PROTEIN NSL1 HOMOLOG"/>
    <property type="match status" value="1"/>
</dbReference>
<reference evidence="1" key="1">
    <citation type="submission" date="2025-08" db="UniProtKB">
        <authorList>
            <consortium name="Ensembl"/>
        </authorList>
    </citation>
    <scope>IDENTIFICATION</scope>
</reference>
<evidence type="ECO:0000313" key="1">
    <source>
        <dbReference type="Ensembl" id="ENSVKKP00000000015.1"/>
    </source>
</evidence>
<accession>A0A8D2IVF8</accession>
<keyword evidence="2" id="KW-1185">Reference proteome</keyword>
<dbReference type="InterPro" id="IPR013950">
    <property type="entry name" value="Mis14/Nsl1"/>
</dbReference>
<reference evidence="1" key="2">
    <citation type="submission" date="2025-09" db="UniProtKB">
        <authorList>
            <consortium name="Ensembl"/>
        </authorList>
    </citation>
    <scope>IDENTIFICATION</scope>
</reference>
<dbReference type="Pfam" id="PF08641">
    <property type="entry name" value="Mis14"/>
    <property type="match status" value="1"/>
</dbReference>
<name>A0A8D2IVF8_VARKO</name>
<dbReference type="OMA" id="AWQETSD"/>
<dbReference type="Proteomes" id="UP000694545">
    <property type="component" value="Unplaced"/>
</dbReference>
<organism evidence="1 2">
    <name type="scientific">Varanus komodoensis</name>
    <name type="common">Komodo dragon</name>
    <dbReference type="NCBI Taxonomy" id="61221"/>
    <lineage>
        <taxon>Eukaryota</taxon>
        <taxon>Metazoa</taxon>
        <taxon>Chordata</taxon>
        <taxon>Craniata</taxon>
        <taxon>Vertebrata</taxon>
        <taxon>Euteleostomi</taxon>
        <taxon>Lepidosauria</taxon>
        <taxon>Squamata</taxon>
        <taxon>Bifurcata</taxon>
        <taxon>Unidentata</taxon>
        <taxon>Episquamata</taxon>
        <taxon>Toxicofera</taxon>
        <taxon>Anguimorpha</taxon>
        <taxon>Paleoanguimorpha</taxon>
        <taxon>Varanoidea</taxon>
        <taxon>Varanidae</taxon>
        <taxon>Varanus</taxon>
    </lineage>
</organism>
<sequence length="270" mass="30272">MDQIRKGFRERETVAEMAAASPPREPRVQCRSRRWTGELLGHYGPFVRRLGAGQAVEAESLEQALSEALWNFETAVQENITVNGQLWKESSDDLQNDTDLRLLEDQLDELIVEVASKRNQYPRKIQMHVVKGIKMQQELLGCCQPAVNPQEIKADPSQDTCMSALTLSTKTASRHFGESFKSLSSLVQKAKGFSEALSLQPSLEQCTLHQEILSGSEMKKENKIHVKSLTSQVEVIPPQTATANSVLLKRLQGSSQKLYPLQKRKISLDT</sequence>
<proteinExistence type="predicted"/>